<evidence type="ECO:0000259" key="1">
    <source>
        <dbReference type="SMART" id="SM00881"/>
    </source>
</evidence>
<comment type="caution">
    <text evidence="2">The sequence shown here is derived from an EMBL/GenBank/DDBJ whole genome shotgun (WGS) entry which is preliminary data.</text>
</comment>
<dbReference type="Gene3D" id="3.40.50.720">
    <property type="entry name" value="NAD(P)-binding Rossmann-like Domain"/>
    <property type="match status" value="1"/>
</dbReference>
<gene>
    <name evidence="2" type="ORF">F9U64_04240</name>
</gene>
<dbReference type="PANTHER" id="PTHR33303:SF2">
    <property type="entry name" value="COA-BINDING DOMAIN-CONTAINING PROTEIN"/>
    <property type="match status" value="1"/>
</dbReference>
<keyword evidence="3" id="KW-1185">Reference proteome</keyword>
<dbReference type="OrthoDB" id="9804695at2"/>
<name>A0A7C8KU02_9BACI</name>
<accession>A0A7C8KU02</accession>
<dbReference type="SMART" id="SM00881">
    <property type="entry name" value="CoA_binding"/>
    <property type="match status" value="1"/>
</dbReference>
<protein>
    <submittedName>
        <fullName evidence="2">CoA-binding protein</fullName>
    </submittedName>
</protein>
<reference evidence="2 3" key="1">
    <citation type="submission" date="2019-10" db="EMBL/GenBank/DDBJ databases">
        <title>Gracilibacillus sp. nov. isolated from rice seeds.</title>
        <authorList>
            <person name="He S."/>
        </authorList>
    </citation>
    <scope>NUCLEOTIDE SEQUENCE [LARGE SCALE GENOMIC DNA]</scope>
    <source>
        <strain evidence="2 3">TD8</strain>
    </source>
</reference>
<dbReference type="SUPFAM" id="SSF51735">
    <property type="entry name" value="NAD(P)-binding Rossmann-fold domains"/>
    <property type="match status" value="1"/>
</dbReference>
<evidence type="ECO:0000313" key="3">
    <source>
        <dbReference type="Proteomes" id="UP000480246"/>
    </source>
</evidence>
<dbReference type="EMBL" id="WEID01000015">
    <property type="protein sequence ID" value="KAB8138867.1"/>
    <property type="molecule type" value="Genomic_DNA"/>
</dbReference>
<organism evidence="2 3">
    <name type="scientific">Gracilibacillus oryzae</name>
    <dbReference type="NCBI Taxonomy" id="1672701"/>
    <lineage>
        <taxon>Bacteria</taxon>
        <taxon>Bacillati</taxon>
        <taxon>Bacillota</taxon>
        <taxon>Bacilli</taxon>
        <taxon>Bacillales</taxon>
        <taxon>Bacillaceae</taxon>
        <taxon>Gracilibacillus</taxon>
    </lineage>
</organism>
<feature type="domain" description="CoA-binding" evidence="1">
    <location>
        <begin position="13"/>
        <end position="106"/>
    </location>
</feature>
<dbReference type="InterPro" id="IPR036291">
    <property type="entry name" value="NAD(P)-bd_dom_sf"/>
</dbReference>
<dbReference type="Pfam" id="PF13380">
    <property type="entry name" value="CoA_binding_2"/>
    <property type="match status" value="1"/>
</dbReference>
<dbReference type="Proteomes" id="UP000480246">
    <property type="component" value="Unassembled WGS sequence"/>
</dbReference>
<dbReference type="PANTHER" id="PTHR33303">
    <property type="entry name" value="CYTOPLASMIC PROTEIN-RELATED"/>
    <property type="match status" value="1"/>
</dbReference>
<sequence length="138" mass="15740">MNIQEEQNLMLKMLNNTNTIAVIGLSDNTNRTSYQIAKAMQKAGYRIIPVNPNVDKVLGEKAYPTVLDIEENFELVNVFRRSEYLEDLAVEIAKTKAPYVWLQQGVVNENACQYLEQHGKSVIMDRCIKVAHSVLVRK</sequence>
<proteinExistence type="predicted"/>
<dbReference type="InterPro" id="IPR003781">
    <property type="entry name" value="CoA-bd"/>
</dbReference>
<dbReference type="AlphaFoldDB" id="A0A7C8KU02"/>
<evidence type="ECO:0000313" key="2">
    <source>
        <dbReference type="EMBL" id="KAB8138867.1"/>
    </source>
</evidence>